<evidence type="ECO:0000256" key="1">
    <source>
        <dbReference type="SAM" id="MobiDB-lite"/>
    </source>
</evidence>
<reference evidence="2" key="1">
    <citation type="journal article" date="2020" name="Stud. Mycol.">
        <title>101 Dothideomycetes genomes: a test case for predicting lifestyles and emergence of pathogens.</title>
        <authorList>
            <person name="Haridas S."/>
            <person name="Albert R."/>
            <person name="Binder M."/>
            <person name="Bloem J."/>
            <person name="Labutti K."/>
            <person name="Salamov A."/>
            <person name="Andreopoulos B."/>
            <person name="Baker S."/>
            <person name="Barry K."/>
            <person name="Bills G."/>
            <person name="Bluhm B."/>
            <person name="Cannon C."/>
            <person name="Castanera R."/>
            <person name="Culley D."/>
            <person name="Daum C."/>
            <person name="Ezra D."/>
            <person name="Gonzalez J."/>
            <person name="Henrissat B."/>
            <person name="Kuo A."/>
            <person name="Liang C."/>
            <person name="Lipzen A."/>
            <person name="Lutzoni F."/>
            <person name="Magnuson J."/>
            <person name="Mondo S."/>
            <person name="Nolan M."/>
            <person name="Ohm R."/>
            <person name="Pangilinan J."/>
            <person name="Park H.-J."/>
            <person name="Ramirez L."/>
            <person name="Alfaro M."/>
            <person name="Sun H."/>
            <person name="Tritt A."/>
            <person name="Yoshinaga Y."/>
            <person name="Zwiers L.-H."/>
            <person name="Turgeon B."/>
            <person name="Goodwin S."/>
            <person name="Spatafora J."/>
            <person name="Crous P."/>
            <person name="Grigoriev I."/>
        </authorList>
    </citation>
    <scope>NUCLEOTIDE SEQUENCE</scope>
    <source>
        <strain evidence="2">CBS 121167</strain>
    </source>
</reference>
<dbReference type="Proteomes" id="UP000799438">
    <property type="component" value="Unassembled WGS sequence"/>
</dbReference>
<name>A0A6A6B4E1_9PEZI</name>
<feature type="region of interest" description="Disordered" evidence="1">
    <location>
        <begin position="40"/>
        <end position="102"/>
    </location>
</feature>
<feature type="compositionally biased region" description="Pro residues" evidence="1">
    <location>
        <begin position="48"/>
        <end position="62"/>
    </location>
</feature>
<gene>
    <name evidence="2" type="ORF">K452DRAFT_83385</name>
</gene>
<accession>A0A6A6B4E1</accession>
<dbReference type="EMBL" id="ML995495">
    <property type="protein sequence ID" value="KAF2138706.1"/>
    <property type="molecule type" value="Genomic_DNA"/>
</dbReference>
<evidence type="ECO:0000313" key="2">
    <source>
        <dbReference type="EMBL" id="KAF2138706.1"/>
    </source>
</evidence>
<proteinExistence type="predicted"/>
<dbReference type="AlphaFoldDB" id="A0A6A6B4E1"/>
<feature type="compositionally biased region" description="Low complexity" evidence="1">
    <location>
        <begin position="92"/>
        <end position="102"/>
    </location>
</feature>
<organism evidence="2 3">
    <name type="scientific">Aplosporella prunicola CBS 121167</name>
    <dbReference type="NCBI Taxonomy" id="1176127"/>
    <lineage>
        <taxon>Eukaryota</taxon>
        <taxon>Fungi</taxon>
        <taxon>Dikarya</taxon>
        <taxon>Ascomycota</taxon>
        <taxon>Pezizomycotina</taxon>
        <taxon>Dothideomycetes</taxon>
        <taxon>Dothideomycetes incertae sedis</taxon>
        <taxon>Botryosphaeriales</taxon>
        <taxon>Aplosporellaceae</taxon>
        <taxon>Aplosporella</taxon>
    </lineage>
</organism>
<keyword evidence="3" id="KW-1185">Reference proteome</keyword>
<dbReference type="RefSeq" id="XP_033394419.1">
    <property type="nucleotide sequence ID" value="XM_033547205.1"/>
</dbReference>
<sequence>MNTWLAGWLLLVLVLVLLMLLMLLALATADCLLLVNKCPPKKKKKSWRPPPSEIFIHSPPPRRTNQRRPPWSPYRGGHGVRGHSCNTESRESSSSASPSVRSLATPPLTSNLLASPSVFHLHAYSPSIPAWISLPSSSRPRCDLHHLLFSLSLFFYRRRHSFRPSVHSFWAPPVPSLDPAAHRLRSSILFGFIAPL</sequence>
<protein>
    <submittedName>
        <fullName evidence="2">Uncharacterized protein</fullName>
    </submittedName>
</protein>
<dbReference type="GeneID" id="54304712"/>
<evidence type="ECO:0000313" key="3">
    <source>
        <dbReference type="Proteomes" id="UP000799438"/>
    </source>
</evidence>